<evidence type="ECO:0000313" key="3">
    <source>
        <dbReference type="Proteomes" id="UP000009084"/>
    </source>
</evidence>
<gene>
    <name evidence="2" type="ORF">CPC735_065330</name>
</gene>
<sequence length="512" mass="58082">MAQARALSIADDSHTGSLISEFHPANVNLYRRSLSIPSFRSVEIDYNVEFLFASEKTESIQLPQTFPEIPSPEIEPIPLFEHVPRSPTPKTDGGLHTHLQRFIAKQDNVAATRMLARERRRELRCKRNGVIDLEAGFMNKLNQLLIDHRDNPARLDPALLTLFEQYQDARNEYSSFEDDYNQLEDQLDREEFELEEVIKALRKAGDREGDKGLFSGSEKSAKNNAPNFAEIYHPLVIQYYSRIGDMNLLKEELWNLRAEYDMAQEDQATKHKYGMAVQDSNLLELLQNFAKYEEEILDDLTAVDNDVQQLKAQCDALGLLDNPQESTLLDPLEVMEDIPNLQWTRRRPSFFEENPGLQTSAEAKISMTEFIDKWLLHQLFESPLDRLRSSPEPIEFPVYEPHHANDSYSWAKLSVNIGTPDSYLFKSAAPIDNDIILDMLSPNGPNSDPCTPKDEPVLPTAMRICDFDCPTGSLVDKSLNNNSPSAMLAVEEEANAINITSGNPDNSSISSF</sequence>
<name>C5PBV6_COCP7</name>
<dbReference type="AlphaFoldDB" id="C5PBV6"/>
<evidence type="ECO:0000313" key="2">
    <source>
        <dbReference type="EMBL" id="EER25433.1"/>
    </source>
</evidence>
<dbReference type="VEuPathDB" id="FungiDB:CPC735_065330"/>
<organism evidence="2 3">
    <name type="scientific">Coccidioides posadasii (strain C735)</name>
    <name type="common">Valley fever fungus</name>
    <dbReference type="NCBI Taxonomy" id="222929"/>
    <lineage>
        <taxon>Eukaryota</taxon>
        <taxon>Fungi</taxon>
        <taxon>Dikarya</taxon>
        <taxon>Ascomycota</taxon>
        <taxon>Pezizomycotina</taxon>
        <taxon>Eurotiomycetes</taxon>
        <taxon>Eurotiomycetidae</taxon>
        <taxon>Onygenales</taxon>
        <taxon>Onygenaceae</taxon>
        <taxon>Coccidioides</taxon>
    </lineage>
</organism>
<dbReference type="HOGENOM" id="CLU_532089_0_0_1"/>
<dbReference type="EMBL" id="ACFW01000041">
    <property type="protein sequence ID" value="EER25433.1"/>
    <property type="molecule type" value="Genomic_DNA"/>
</dbReference>
<reference evidence="2 3" key="1">
    <citation type="journal article" date="2009" name="Genome Res.">
        <title>Comparative genomic analyses of the human fungal pathogens Coccidioides and their relatives.</title>
        <authorList>
            <person name="Sharpton T.J."/>
            <person name="Stajich J.E."/>
            <person name="Rounsley S.D."/>
            <person name="Gardner M.J."/>
            <person name="Wortman J.R."/>
            <person name="Jordar V.S."/>
            <person name="Maiti R."/>
            <person name="Kodira C.D."/>
            <person name="Neafsey D.E."/>
            <person name="Zeng Q."/>
            <person name="Hung C.-Y."/>
            <person name="McMahan C."/>
            <person name="Muszewska A."/>
            <person name="Grynberg M."/>
            <person name="Mandel M.A."/>
            <person name="Kellner E.M."/>
            <person name="Barker B.M."/>
            <person name="Galgiani J.N."/>
            <person name="Orbach M.J."/>
            <person name="Kirkland T.N."/>
            <person name="Cole G.T."/>
            <person name="Henn M.R."/>
            <person name="Birren B.W."/>
            <person name="Taylor J.W."/>
        </authorList>
    </citation>
    <scope>NUCLEOTIDE SEQUENCE [LARGE SCALE GENOMIC DNA]</scope>
    <source>
        <strain evidence="3">C735</strain>
    </source>
</reference>
<dbReference type="OrthoDB" id="3553547at2759"/>
<dbReference type="Proteomes" id="UP000009084">
    <property type="component" value="Unassembled WGS sequence"/>
</dbReference>
<proteinExistence type="predicted"/>
<comment type="caution">
    <text evidence="2">The sequence shown here is derived from an EMBL/GenBank/DDBJ whole genome shotgun (WGS) entry which is preliminary data.</text>
</comment>
<feature type="coiled-coil region" evidence="1">
    <location>
        <begin position="166"/>
        <end position="200"/>
    </location>
</feature>
<accession>C5PBV6</accession>
<dbReference type="KEGG" id="cpw:9693061"/>
<protein>
    <submittedName>
        <fullName evidence="2">Uncharacterized protein</fullName>
    </submittedName>
</protein>
<evidence type="ECO:0000256" key="1">
    <source>
        <dbReference type="SAM" id="Coils"/>
    </source>
</evidence>
<keyword evidence="1" id="KW-0175">Coiled coil</keyword>